<accession>A0A8D8T554</accession>
<proteinExistence type="predicted"/>
<organism evidence="2">
    <name type="scientific">Cacopsylla melanoneura</name>
    <dbReference type="NCBI Taxonomy" id="428564"/>
    <lineage>
        <taxon>Eukaryota</taxon>
        <taxon>Metazoa</taxon>
        <taxon>Ecdysozoa</taxon>
        <taxon>Arthropoda</taxon>
        <taxon>Hexapoda</taxon>
        <taxon>Insecta</taxon>
        <taxon>Pterygota</taxon>
        <taxon>Neoptera</taxon>
        <taxon>Paraneoptera</taxon>
        <taxon>Hemiptera</taxon>
        <taxon>Sternorrhyncha</taxon>
        <taxon>Psylloidea</taxon>
        <taxon>Psyllidae</taxon>
        <taxon>Psyllinae</taxon>
        <taxon>Cacopsylla</taxon>
    </lineage>
</organism>
<evidence type="ECO:0000313" key="2">
    <source>
        <dbReference type="EMBL" id="CAG6679061.1"/>
    </source>
</evidence>
<evidence type="ECO:0000256" key="1">
    <source>
        <dbReference type="SAM" id="MobiDB-lite"/>
    </source>
</evidence>
<sequence>MTILLNMHVRSSIEPIEVTYLVKVNPCNAIMDQRNTFPMYWSPSVLDSQLLNSQCIGFPMYWIPSVLGSQCIEFPVRASSENEQLSIKRTGGRKSPESVGQVSGLDLVGQGQ</sequence>
<feature type="region of interest" description="Disordered" evidence="1">
    <location>
        <begin position="85"/>
        <end position="112"/>
    </location>
</feature>
<dbReference type="EMBL" id="HBUF01247937">
    <property type="protein sequence ID" value="CAG6679061.1"/>
    <property type="molecule type" value="Transcribed_RNA"/>
</dbReference>
<protein>
    <submittedName>
        <fullName evidence="2">Uncharacterized protein</fullName>
    </submittedName>
</protein>
<reference evidence="2" key="1">
    <citation type="submission" date="2021-05" db="EMBL/GenBank/DDBJ databases">
        <authorList>
            <person name="Alioto T."/>
            <person name="Alioto T."/>
            <person name="Gomez Garrido J."/>
        </authorList>
    </citation>
    <scope>NUCLEOTIDE SEQUENCE</scope>
</reference>
<dbReference type="AlphaFoldDB" id="A0A8D8T554"/>
<name>A0A8D8T554_9HEMI</name>